<keyword evidence="7 8" id="KW-0449">Lipoprotein</keyword>
<comment type="subcellular location">
    <subcellularLocation>
        <location evidence="2 8">Cell outer membrane</location>
        <topology evidence="2 8">Lipid-anchor</topology>
    </subcellularLocation>
</comment>
<dbReference type="HOGENOM" id="CLU_2614985_0_0_12"/>
<evidence type="ECO:0000256" key="8">
    <source>
        <dbReference type="RuleBase" id="RU363105"/>
    </source>
</evidence>
<keyword evidence="4 8" id="KW-0472">Membrane</keyword>
<comment type="function">
    <text evidence="1 8">The Vlp and Vsp proteins are antigenically distinct proteins, only one vlp or vsp gene is transcriptionally active at any one time. Switching between these genes is a mechanism of host immune response evasion.</text>
</comment>
<evidence type="ECO:0000256" key="3">
    <source>
        <dbReference type="ARBA" id="ARBA00022729"/>
    </source>
</evidence>
<dbReference type="GO" id="GO:0009279">
    <property type="term" value="C:cell outer membrane"/>
    <property type="evidence" value="ECO:0007669"/>
    <property type="project" value="UniProtKB-SubCell"/>
</dbReference>
<keyword evidence="6 8" id="KW-0998">Cell outer membrane</keyword>
<organism evidence="9 10">
    <name type="scientific">Borrelia crocidurae (strain Achema)</name>
    <dbReference type="NCBI Taxonomy" id="1155096"/>
    <lineage>
        <taxon>Bacteria</taxon>
        <taxon>Pseudomonadati</taxon>
        <taxon>Spirochaetota</taxon>
        <taxon>Spirochaetia</taxon>
        <taxon>Spirochaetales</taxon>
        <taxon>Borreliaceae</taxon>
        <taxon>Borrelia</taxon>
    </lineage>
</organism>
<reference evidence="9 10" key="1">
    <citation type="journal article" date="2012" name="J. Bacteriol.">
        <title>Complete Genome Sequence of Borrelia crocidurae.</title>
        <authorList>
            <person name="Elbir H."/>
            <person name="Gimenez G."/>
            <person name="Robert C."/>
            <person name="Bergstrom S."/>
            <person name="Cutler S."/>
            <person name="Raoult D."/>
            <person name="Drancourt M."/>
        </authorList>
    </citation>
    <scope>NUCLEOTIDE SEQUENCE [LARGE SCALE GENOMIC DNA]</scope>
    <source>
        <strain evidence="9 10">Achema</strain>
    </source>
</reference>
<dbReference type="Pfam" id="PF00921">
    <property type="entry name" value="Lipoprotein_2"/>
    <property type="match status" value="1"/>
</dbReference>
<name>I0FBC9_BORCA</name>
<dbReference type="InterPro" id="IPR000680">
    <property type="entry name" value="Borrelia_lipo"/>
</dbReference>
<gene>
    <name evidence="9" type="ordered locus">Q7M_6</name>
</gene>
<reference evidence="10" key="2">
    <citation type="submission" date="2012-03" db="EMBL/GenBank/DDBJ databases">
        <title>Complete genome sequence of Borrelia crocidurae.</title>
        <authorList>
            <person name="Elbir H."/>
            <person name="Gimenez G."/>
            <person name="Robert C."/>
            <person name="Raoult D."/>
            <person name="Drancourt M."/>
        </authorList>
    </citation>
    <scope>NUCLEOTIDE SEQUENCE [LARGE SCALE GENOMIC DNA]</scope>
    <source>
        <strain evidence="10">Achema</strain>
    </source>
</reference>
<evidence type="ECO:0000256" key="1">
    <source>
        <dbReference type="ARBA" id="ARBA00003932"/>
    </source>
</evidence>
<sequence length="78" mass="8260">MKIYLESLKDIGDDKKVFDVTSNQAGVAANENALKLSYKALKGIVEGCSDTKQVKGPKKSDLALSDASIGITSSKNGR</sequence>
<protein>
    <recommendedName>
        <fullName evidence="8">Variable large protein</fullName>
    </recommendedName>
</protein>
<evidence type="ECO:0000256" key="2">
    <source>
        <dbReference type="ARBA" id="ARBA00004459"/>
    </source>
</evidence>
<evidence type="ECO:0000256" key="4">
    <source>
        <dbReference type="ARBA" id="ARBA00023136"/>
    </source>
</evidence>
<evidence type="ECO:0000256" key="7">
    <source>
        <dbReference type="ARBA" id="ARBA00023288"/>
    </source>
</evidence>
<evidence type="ECO:0000256" key="6">
    <source>
        <dbReference type="ARBA" id="ARBA00023237"/>
    </source>
</evidence>
<evidence type="ECO:0000313" key="9">
    <source>
        <dbReference type="EMBL" id="AFI30785.1"/>
    </source>
</evidence>
<accession>I0FBC9</accession>
<proteinExistence type="predicted"/>
<keyword evidence="5 8" id="KW-0564">Palmitate</keyword>
<dbReference type="EMBL" id="CP003426">
    <property type="protein sequence ID" value="AFI30785.1"/>
    <property type="molecule type" value="Genomic_DNA"/>
</dbReference>
<dbReference type="AlphaFoldDB" id="I0FBC9"/>
<keyword evidence="3" id="KW-0732">Signal</keyword>
<evidence type="ECO:0000313" key="10">
    <source>
        <dbReference type="Proteomes" id="UP000005212"/>
    </source>
</evidence>
<dbReference type="KEGG" id="bcw:Q7M_6"/>
<dbReference type="PATRIC" id="fig|1155096.3.peg.8"/>
<dbReference type="Proteomes" id="UP000005212">
    <property type="component" value="Chromosome"/>
</dbReference>
<evidence type="ECO:0000256" key="5">
    <source>
        <dbReference type="ARBA" id="ARBA00023139"/>
    </source>
</evidence>